<evidence type="ECO:0000313" key="2">
    <source>
        <dbReference type="Proteomes" id="UP000282388"/>
    </source>
</evidence>
<gene>
    <name evidence="1" type="ORF">D7V32_11375</name>
</gene>
<dbReference type="OrthoDB" id="1425096at2"/>
<dbReference type="Proteomes" id="UP000282388">
    <property type="component" value="Unassembled WGS sequence"/>
</dbReference>
<evidence type="ECO:0008006" key="3">
    <source>
        <dbReference type="Google" id="ProtNLM"/>
    </source>
</evidence>
<evidence type="ECO:0000313" key="1">
    <source>
        <dbReference type="EMBL" id="RKG30454.1"/>
    </source>
</evidence>
<protein>
    <recommendedName>
        <fullName evidence="3">Apea-like HEPN domain-containing protein</fullName>
    </recommendedName>
</protein>
<accession>A0A3A8EKH0</accession>
<dbReference type="AlphaFoldDB" id="A0A3A8EKH0"/>
<organism evidence="1 2">
    <name type="scientific">Acinetobacter tianfuensis</name>
    <dbReference type="NCBI Taxonomy" id="2419603"/>
    <lineage>
        <taxon>Bacteria</taxon>
        <taxon>Pseudomonadati</taxon>
        <taxon>Pseudomonadota</taxon>
        <taxon>Gammaproteobacteria</taxon>
        <taxon>Moraxellales</taxon>
        <taxon>Moraxellaceae</taxon>
        <taxon>Acinetobacter</taxon>
    </lineage>
</organism>
<name>A0A3A8EKH0_9GAMM</name>
<proteinExistence type="predicted"/>
<sequence>MLMLEEIFKIKKAENSEAFNLRMMRGLSWLKKAYDLNETPDLQYMSLWIAFNALYAQGTKPNEECLPQFLQMLCQKDAEGKLGQVLWGKFCQPVQMLLQRHALYQGFWDYQNAKISIEQFKAELAQDMELQRLAMQQQDTSAMLILLFKRLNTLHIQLMQGGMSCGSAVNRKYMQDCCRVLDALVPVMILLLLENASTLDLGKPFYPVVQVC</sequence>
<keyword evidence="2" id="KW-1185">Reference proteome</keyword>
<reference evidence="1 2" key="1">
    <citation type="submission" date="2018-09" db="EMBL/GenBank/DDBJ databases">
        <title>The draft genome of Acinetobacter spp. strains.</title>
        <authorList>
            <person name="Qin J."/>
            <person name="Feng Y."/>
            <person name="Zong Z."/>
        </authorList>
    </citation>
    <scope>NUCLEOTIDE SEQUENCE [LARGE SCALE GENOMIC DNA]</scope>
    <source>
        <strain evidence="1 2">WCHAc060012</strain>
    </source>
</reference>
<dbReference type="RefSeq" id="WP_120402996.1">
    <property type="nucleotide sequence ID" value="NZ_RAXV01000024.1"/>
</dbReference>
<comment type="caution">
    <text evidence="1">The sequence shown here is derived from an EMBL/GenBank/DDBJ whole genome shotgun (WGS) entry which is preliminary data.</text>
</comment>
<dbReference type="EMBL" id="RAXV01000024">
    <property type="protein sequence ID" value="RKG30454.1"/>
    <property type="molecule type" value="Genomic_DNA"/>
</dbReference>